<organism evidence="1 2">
    <name type="scientific">Chitinimonas prasina</name>
    <dbReference type="NCBI Taxonomy" id="1434937"/>
    <lineage>
        <taxon>Bacteria</taxon>
        <taxon>Pseudomonadati</taxon>
        <taxon>Pseudomonadota</taxon>
        <taxon>Betaproteobacteria</taxon>
        <taxon>Neisseriales</taxon>
        <taxon>Chitinibacteraceae</taxon>
        <taxon>Chitinimonas</taxon>
    </lineage>
</organism>
<keyword evidence="2" id="KW-1185">Reference proteome</keyword>
<dbReference type="RefSeq" id="WP_284197238.1">
    <property type="nucleotide sequence ID" value="NZ_BSOG01000003.1"/>
</dbReference>
<comment type="caution">
    <text evidence="1">The sequence shown here is derived from an EMBL/GenBank/DDBJ whole genome shotgun (WGS) entry which is preliminary data.</text>
</comment>
<reference evidence="2" key="1">
    <citation type="journal article" date="2019" name="Int. J. Syst. Evol. Microbiol.">
        <title>The Global Catalogue of Microorganisms (GCM) 10K type strain sequencing project: providing services to taxonomists for standard genome sequencing and annotation.</title>
        <authorList>
            <consortium name="The Broad Institute Genomics Platform"/>
            <consortium name="The Broad Institute Genome Sequencing Center for Infectious Disease"/>
            <person name="Wu L."/>
            <person name="Ma J."/>
        </authorList>
    </citation>
    <scope>NUCLEOTIDE SEQUENCE [LARGE SCALE GENOMIC DNA]</scope>
    <source>
        <strain evidence="2">NBRC 110044</strain>
    </source>
</reference>
<accession>A0ABQ5YGM8</accession>
<name>A0ABQ5YGM8_9NEIS</name>
<protein>
    <submittedName>
        <fullName evidence="1">Uncharacterized protein</fullName>
    </submittedName>
</protein>
<dbReference type="Proteomes" id="UP001156706">
    <property type="component" value="Unassembled WGS sequence"/>
</dbReference>
<evidence type="ECO:0000313" key="1">
    <source>
        <dbReference type="EMBL" id="GLR14160.1"/>
    </source>
</evidence>
<proteinExistence type="predicted"/>
<evidence type="ECO:0000313" key="2">
    <source>
        <dbReference type="Proteomes" id="UP001156706"/>
    </source>
</evidence>
<sequence>MLPEDFELTIWRRPHRTWGSVIEIDATMVADGIGGVIQSHEHAICTAHSVHVNLDLPHETFAVTSDQLRRIQALADQISYKLPTTTTGMLGGTQFGLRLSRGSHSLTIEWSPRLEDQTETVKALFIATEQLANSPGSP</sequence>
<gene>
    <name evidence="1" type="ORF">GCM10007907_29500</name>
</gene>
<dbReference type="EMBL" id="BSOG01000003">
    <property type="protein sequence ID" value="GLR14160.1"/>
    <property type="molecule type" value="Genomic_DNA"/>
</dbReference>